<gene>
    <name evidence="1" type="ORF">JOF54_003825</name>
</gene>
<organism evidence="1 2">
    <name type="scientific">Microlunatus capsulatus</name>
    <dbReference type="NCBI Taxonomy" id="99117"/>
    <lineage>
        <taxon>Bacteria</taxon>
        <taxon>Bacillati</taxon>
        <taxon>Actinomycetota</taxon>
        <taxon>Actinomycetes</taxon>
        <taxon>Propionibacteriales</taxon>
        <taxon>Propionibacteriaceae</taxon>
        <taxon>Microlunatus</taxon>
    </lineage>
</organism>
<sequence length="178" mass="19776">MLRKTLILDDIFDATLGWPYPIHQVPLERLAAPDGSPYYQLRVDGVNVFVIEQTEWADENRRSDISASRLCVIVPTDFENMDAVELLLGNADTHGLPGWSVDEDGDIVLTHALPFSENFPVDWLRKQMLVSIGLAVEGVREVAAVIVEGDEGRTARRWTNAREVASVAGSFARAFVLL</sequence>
<dbReference type="RefSeq" id="WP_210058809.1">
    <property type="nucleotide sequence ID" value="NZ_BAAAMH010000037.1"/>
</dbReference>
<name>A0ABS4ZF96_9ACTN</name>
<evidence type="ECO:0000313" key="2">
    <source>
        <dbReference type="Proteomes" id="UP000758168"/>
    </source>
</evidence>
<dbReference type="Proteomes" id="UP000758168">
    <property type="component" value="Unassembled WGS sequence"/>
</dbReference>
<comment type="caution">
    <text evidence="1">The sequence shown here is derived from an EMBL/GenBank/DDBJ whole genome shotgun (WGS) entry which is preliminary data.</text>
</comment>
<protein>
    <submittedName>
        <fullName evidence="1">Uncharacterized protein</fullName>
    </submittedName>
</protein>
<reference evidence="1 2" key="1">
    <citation type="submission" date="2021-03" db="EMBL/GenBank/DDBJ databases">
        <title>Sequencing the genomes of 1000 actinobacteria strains.</title>
        <authorList>
            <person name="Klenk H.-P."/>
        </authorList>
    </citation>
    <scope>NUCLEOTIDE SEQUENCE [LARGE SCALE GENOMIC DNA]</scope>
    <source>
        <strain evidence="1 2">DSM 12936</strain>
    </source>
</reference>
<evidence type="ECO:0000313" key="1">
    <source>
        <dbReference type="EMBL" id="MBP2418903.1"/>
    </source>
</evidence>
<keyword evidence="2" id="KW-1185">Reference proteome</keyword>
<accession>A0ABS4ZF96</accession>
<dbReference type="EMBL" id="JAGIOB010000001">
    <property type="protein sequence ID" value="MBP2418903.1"/>
    <property type="molecule type" value="Genomic_DNA"/>
</dbReference>
<proteinExistence type="predicted"/>